<dbReference type="AlphaFoldDB" id="A0AAV9KIZ7"/>
<protein>
    <submittedName>
        <fullName evidence="1">Uncharacterized protein</fullName>
    </submittedName>
</protein>
<evidence type="ECO:0000313" key="2">
    <source>
        <dbReference type="Proteomes" id="UP001311915"/>
    </source>
</evidence>
<reference evidence="1 2" key="1">
    <citation type="submission" date="2023-10" db="EMBL/GenBank/DDBJ databases">
        <title>Genome-Wide Identification Analysis in wild type Solanum Pinnatisectum Reveals Some Genes Defensing Phytophthora Infestans.</title>
        <authorList>
            <person name="Sun C."/>
        </authorList>
    </citation>
    <scope>NUCLEOTIDE SEQUENCE [LARGE SCALE GENOMIC DNA]</scope>
    <source>
        <strain evidence="1">LQN</strain>
        <tissue evidence="1">Leaf</tissue>
    </source>
</reference>
<sequence length="119" mass="13799">MVKGTRSNGDPSNEAVKTVELCDMMQQLLTQVNTLTGKVSSLEKLDQEMIDLRNQVMAGGIRGEQSEEGVRRERENNFHSHHSNFSRWSRMEFLRFNEEGLRSWLFKLDKFFSMEGVPT</sequence>
<evidence type="ECO:0000313" key="1">
    <source>
        <dbReference type="EMBL" id="KAK4713411.1"/>
    </source>
</evidence>
<gene>
    <name evidence="1" type="ORF">R3W88_019318</name>
</gene>
<proteinExistence type="predicted"/>
<dbReference type="Proteomes" id="UP001311915">
    <property type="component" value="Unassembled WGS sequence"/>
</dbReference>
<organism evidence="1 2">
    <name type="scientific">Solanum pinnatisectum</name>
    <name type="common">tansyleaf nightshade</name>
    <dbReference type="NCBI Taxonomy" id="50273"/>
    <lineage>
        <taxon>Eukaryota</taxon>
        <taxon>Viridiplantae</taxon>
        <taxon>Streptophyta</taxon>
        <taxon>Embryophyta</taxon>
        <taxon>Tracheophyta</taxon>
        <taxon>Spermatophyta</taxon>
        <taxon>Magnoliopsida</taxon>
        <taxon>eudicotyledons</taxon>
        <taxon>Gunneridae</taxon>
        <taxon>Pentapetalae</taxon>
        <taxon>asterids</taxon>
        <taxon>lamiids</taxon>
        <taxon>Solanales</taxon>
        <taxon>Solanaceae</taxon>
        <taxon>Solanoideae</taxon>
        <taxon>Solaneae</taxon>
        <taxon>Solanum</taxon>
    </lineage>
</organism>
<accession>A0AAV9KIZ7</accession>
<comment type="caution">
    <text evidence="1">The sequence shown here is derived from an EMBL/GenBank/DDBJ whole genome shotgun (WGS) entry which is preliminary data.</text>
</comment>
<dbReference type="EMBL" id="JAWPEI010000010">
    <property type="protein sequence ID" value="KAK4713411.1"/>
    <property type="molecule type" value="Genomic_DNA"/>
</dbReference>
<keyword evidence="2" id="KW-1185">Reference proteome</keyword>
<name>A0AAV9KIZ7_9SOLN</name>